<evidence type="ECO:0000256" key="1">
    <source>
        <dbReference type="ARBA" id="ARBA00022741"/>
    </source>
</evidence>
<dbReference type="SMART" id="SM00382">
    <property type="entry name" value="AAA"/>
    <property type="match status" value="1"/>
</dbReference>
<organism evidence="5 6">
    <name type="scientific">Actinotalea lenta</name>
    <dbReference type="NCBI Taxonomy" id="3064654"/>
    <lineage>
        <taxon>Bacteria</taxon>
        <taxon>Bacillati</taxon>
        <taxon>Actinomycetota</taxon>
        <taxon>Actinomycetes</taxon>
        <taxon>Micrococcales</taxon>
        <taxon>Cellulomonadaceae</taxon>
        <taxon>Actinotalea</taxon>
    </lineage>
</organism>
<dbReference type="PANTHER" id="PTHR24220:SF685">
    <property type="entry name" value="ABC TRANSPORTER RELATED"/>
    <property type="match status" value="1"/>
</dbReference>
<dbReference type="RefSeq" id="WP_304600804.1">
    <property type="nucleotide sequence ID" value="NZ_JAUQYP010000001.1"/>
</dbReference>
<dbReference type="InterPro" id="IPR003439">
    <property type="entry name" value="ABC_transporter-like_ATP-bd"/>
</dbReference>
<dbReference type="InterPro" id="IPR017871">
    <property type="entry name" value="ABC_transporter-like_CS"/>
</dbReference>
<proteinExistence type="predicted"/>
<accession>A0ABT9D9B7</accession>
<name>A0ABT9D9B7_9CELL</name>
<feature type="compositionally biased region" description="Basic and acidic residues" evidence="3">
    <location>
        <begin position="215"/>
        <end position="229"/>
    </location>
</feature>
<feature type="region of interest" description="Disordered" evidence="3">
    <location>
        <begin position="215"/>
        <end position="248"/>
    </location>
</feature>
<keyword evidence="6" id="KW-1185">Reference proteome</keyword>
<dbReference type="SUPFAM" id="SSF52540">
    <property type="entry name" value="P-loop containing nucleoside triphosphate hydrolases"/>
    <property type="match status" value="1"/>
</dbReference>
<comment type="caution">
    <text evidence="5">The sequence shown here is derived from an EMBL/GenBank/DDBJ whole genome shotgun (WGS) entry which is preliminary data.</text>
</comment>
<dbReference type="GO" id="GO:0005524">
    <property type="term" value="F:ATP binding"/>
    <property type="evidence" value="ECO:0007669"/>
    <property type="project" value="UniProtKB-KW"/>
</dbReference>
<keyword evidence="1" id="KW-0547">Nucleotide-binding</keyword>
<gene>
    <name evidence="5" type="ORF">Q6348_08170</name>
</gene>
<dbReference type="Pfam" id="PF00005">
    <property type="entry name" value="ABC_tran"/>
    <property type="match status" value="1"/>
</dbReference>
<dbReference type="EMBL" id="JAUQYP010000001">
    <property type="protein sequence ID" value="MDO8107170.1"/>
    <property type="molecule type" value="Genomic_DNA"/>
</dbReference>
<dbReference type="Proteomes" id="UP001232536">
    <property type="component" value="Unassembled WGS sequence"/>
</dbReference>
<evidence type="ECO:0000313" key="5">
    <source>
        <dbReference type="EMBL" id="MDO8107170.1"/>
    </source>
</evidence>
<feature type="domain" description="ABC transporter" evidence="4">
    <location>
        <begin position="5"/>
        <end position="238"/>
    </location>
</feature>
<dbReference type="Gene3D" id="3.40.50.300">
    <property type="entry name" value="P-loop containing nucleotide triphosphate hydrolases"/>
    <property type="match status" value="1"/>
</dbReference>
<keyword evidence="2 5" id="KW-0067">ATP-binding</keyword>
<dbReference type="PROSITE" id="PS50893">
    <property type="entry name" value="ABC_TRANSPORTER_2"/>
    <property type="match status" value="1"/>
</dbReference>
<protein>
    <submittedName>
        <fullName evidence="5">ABC transporter ATP-binding protein</fullName>
    </submittedName>
</protein>
<evidence type="ECO:0000256" key="2">
    <source>
        <dbReference type="ARBA" id="ARBA00022840"/>
    </source>
</evidence>
<evidence type="ECO:0000259" key="4">
    <source>
        <dbReference type="PROSITE" id="PS50893"/>
    </source>
</evidence>
<dbReference type="InterPro" id="IPR015854">
    <property type="entry name" value="ABC_transpr_LolD-like"/>
</dbReference>
<evidence type="ECO:0000313" key="6">
    <source>
        <dbReference type="Proteomes" id="UP001232536"/>
    </source>
</evidence>
<reference evidence="5 6" key="1">
    <citation type="submission" date="2023-07" db="EMBL/GenBank/DDBJ databases">
        <title>Description of novel actinomycetes strains, isolated from tidal flat sediment.</title>
        <authorList>
            <person name="Lu C."/>
        </authorList>
    </citation>
    <scope>NUCLEOTIDE SEQUENCE [LARGE SCALE GENOMIC DNA]</scope>
    <source>
        <strain evidence="5 6">SYSU T00b441</strain>
    </source>
</reference>
<dbReference type="InterPro" id="IPR003593">
    <property type="entry name" value="AAA+_ATPase"/>
</dbReference>
<sequence>MTALVSLEGIARTYRSGATAVVAVRPLTATVTAGDRIAITGPSGSGKSTLLHLMAGLERPSAGGVAWPGLRTAGRVPGPGEVGLVFQGPSLLPPLTAAENVALPLVIAGVALAAARARAEQAMVEVGVADIAGQLPEELSGGQAQRVAIARVVAARPRLVLADEPTGQLDHATGAHVLDVLLAAADAIDAAVVLTTHDPAVADRLTSRWTMRDGRCHLPDRPAEGRDGTDQGAVVGAGRTAASKEDLA</sequence>
<evidence type="ECO:0000256" key="3">
    <source>
        <dbReference type="SAM" id="MobiDB-lite"/>
    </source>
</evidence>
<dbReference type="PANTHER" id="PTHR24220">
    <property type="entry name" value="IMPORT ATP-BINDING PROTEIN"/>
    <property type="match status" value="1"/>
</dbReference>
<dbReference type="InterPro" id="IPR027417">
    <property type="entry name" value="P-loop_NTPase"/>
</dbReference>
<dbReference type="PROSITE" id="PS00211">
    <property type="entry name" value="ABC_TRANSPORTER_1"/>
    <property type="match status" value="1"/>
</dbReference>